<dbReference type="Proteomes" id="UP000275078">
    <property type="component" value="Unassembled WGS sequence"/>
</dbReference>
<dbReference type="AlphaFoldDB" id="A0A3N4HC61"/>
<protein>
    <submittedName>
        <fullName evidence="2">Uncharacterized protein</fullName>
    </submittedName>
</protein>
<keyword evidence="3" id="KW-1185">Reference proteome</keyword>
<organism evidence="2 3">
    <name type="scientific">Ascobolus immersus RN42</name>
    <dbReference type="NCBI Taxonomy" id="1160509"/>
    <lineage>
        <taxon>Eukaryota</taxon>
        <taxon>Fungi</taxon>
        <taxon>Dikarya</taxon>
        <taxon>Ascomycota</taxon>
        <taxon>Pezizomycotina</taxon>
        <taxon>Pezizomycetes</taxon>
        <taxon>Pezizales</taxon>
        <taxon>Ascobolaceae</taxon>
        <taxon>Ascobolus</taxon>
    </lineage>
</organism>
<gene>
    <name evidence="2" type="ORF">BJ508DRAFT_82214</name>
</gene>
<name>A0A3N4HC61_ASCIM</name>
<feature type="region of interest" description="Disordered" evidence="1">
    <location>
        <begin position="46"/>
        <end position="84"/>
    </location>
</feature>
<proteinExistence type="predicted"/>
<reference evidence="2 3" key="1">
    <citation type="journal article" date="2018" name="Nat. Ecol. Evol.">
        <title>Pezizomycetes genomes reveal the molecular basis of ectomycorrhizal truffle lifestyle.</title>
        <authorList>
            <person name="Murat C."/>
            <person name="Payen T."/>
            <person name="Noel B."/>
            <person name="Kuo A."/>
            <person name="Morin E."/>
            <person name="Chen J."/>
            <person name="Kohler A."/>
            <person name="Krizsan K."/>
            <person name="Balestrini R."/>
            <person name="Da Silva C."/>
            <person name="Montanini B."/>
            <person name="Hainaut M."/>
            <person name="Levati E."/>
            <person name="Barry K.W."/>
            <person name="Belfiori B."/>
            <person name="Cichocki N."/>
            <person name="Clum A."/>
            <person name="Dockter R.B."/>
            <person name="Fauchery L."/>
            <person name="Guy J."/>
            <person name="Iotti M."/>
            <person name="Le Tacon F."/>
            <person name="Lindquist E.A."/>
            <person name="Lipzen A."/>
            <person name="Malagnac F."/>
            <person name="Mello A."/>
            <person name="Molinier V."/>
            <person name="Miyauchi S."/>
            <person name="Poulain J."/>
            <person name="Riccioni C."/>
            <person name="Rubini A."/>
            <person name="Sitrit Y."/>
            <person name="Splivallo R."/>
            <person name="Traeger S."/>
            <person name="Wang M."/>
            <person name="Zifcakova L."/>
            <person name="Wipf D."/>
            <person name="Zambonelli A."/>
            <person name="Paolocci F."/>
            <person name="Nowrousian M."/>
            <person name="Ottonello S."/>
            <person name="Baldrian P."/>
            <person name="Spatafora J.W."/>
            <person name="Henrissat B."/>
            <person name="Nagy L.G."/>
            <person name="Aury J.M."/>
            <person name="Wincker P."/>
            <person name="Grigoriev I.V."/>
            <person name="Bonfante P."/>
            <person name="Martin F.M."/>
        </authorList>
    </citation>
    <scope>NUCLEOTIDE SEQUENCE [LARGE SCALE GENOMIC DNA]</scope>
    <source>
        <strain evidence="2 3">RN42</strain>
    </source>
</reference>
<evidence type="ECO:0000313" key="2">
    <source>
        <dbReference type="EMBL" id="RPA71982.1"/>
    </source>
</evidence>
<evidence type="ECO:0000256" key="1">
    <source>
        <dbReference type="SAM" id="MobiDB-lite"/>
    </source>
</evidence>
<accession>A0A3N4HC61</accession>
<feature type="compositionally biased region" description="Basic and acidic residues" evidence="1">
    <location>
        <begin position="49"/>
        <end position="69"/>
    </location>
</feature>
<sequence length="118" mass="12958">MVGNCTGPEQLLIRLVERCIRAPSRERGSQFVRSFGGGESVERVACNGRNKEEKGSTFAKDRVESHESSRPPTDQVETGPSKRAWGKRLKESLVSGLFDLEAVKWGRTLPVSKGCPGL</sequence>
<dbReference type="EMBL" id="ML119887">
    <property type="protein sequence ID" value="RPA71982.1"/>
    <property type="molecule type" value="Genomic_DNA"/>
</dbReference>
<evidence type="ECO:0000313" key="3">
    <source>
        <dbReference type="Proteomes" id="UP000275078"/>
    </source>
</evidence>